<evidence type="ECO:0000313" key="2">
    <source>
        <dbReference type="EMBL" id="KAH3859213.1"/>
    </source>
</evidence>
<keyword evidence="3" id="KW-1185">Reference proteome</keyword>
<protein>
    <submittedName>
        <fullName evidence="2">Uncharacterized protein</fullName>
    </submittedName>
</protein>
<proteinExistence type="predicted"/>
<reference evidence="2" key="1">
    <citation type="journal article" date="2019" name="bioRxiv">
        <title>The Genome of the Zebra Mussel, Dreissena polymorpha: A Resource for Invasive Species Research.</title>
        <authorList>
            <person name="McCartney M.A."/>
            <person name="Auch B."/>
            <person name="Kono T."/>
            <person name="Mallez S."/>
            <person name="Zhang Y."/>
            <person name="Obille A."/>
            <person name="Becker A."/>
            <person name="Abrahante J.E."/>
            <person name="Garbe J."/>
            <person name="Badalamenti J.P."/>
            <person name="Herman A."/>
            <person name="Mangelson H."/>
            <person name="Liachko I."/>
            <person name="Sullivan S."/>
            <person name="Sone E.D."/>
            <person name="Koren S."/>
            <person name="Silverstein K.A.T."/>
            <person name="Beckman K.B."/>
            <person name="Gohl D.M."/>
        </authorList>
    </citation>
    <scope>NUCLEOTIDE SEQUENCE</scope>
    <source>
        <strain evidence="2">Duluth1</strain>
        <tissue evidence="2">Whole animal</tissue>
    </source>
</reference>
<comment type="caution">
    <text evidence="2">The sequence shown here is derived from an EMBL/GenBank/DDBJ whole genome shotgun (WGS) entry which is preliminary data.</text>
</comment>
<name>A0A9D4R9I4_DREPO</name>
<gene>
    <name evidence="2" type="ORF">DPMN_101929</name>
</gene>
<reference evidence="2" key="2">
    <citation type="submission" date="2020-11" db="EMBL/GenBank/DDBJ databases">
        <authorList>
            <person name="McCartney M.A."/>
            <person name="Auch B."/>
            <person name="Kono T."/>
            <person name="Mallez S."/>
            <person name="Becker A."/>
            <person name="Gohl D.M."/>
            <person name="Silverstein K.A.T."/>
            <person name="Koren S."/>
            <person name="Bechman K.B."/>
            <person name="Herman A."/>
            <person name="Abrahante J.E."/>
            <person name="Garbe J."/>
        </authorList>
    </citation>
    <scope>NUCLEOTIDE SEQUENCE</scope>
    <source>
        <strain evidence="2">Duluth1</strain>
        <tissue evidence="2">Whole animal</tissue>
    </source>
</reference>
<dbReference type="Proteomes" id="UP000828390">
    <property type="component" value="Unassembled WGS sequence"/>
</dbReference>
<evidence type="ECO:0000313" key="3">
    <source>
        <dbReference type="Proteomes" id="UP000828390"/>
    </source>
</evidence>
<dbReference type="AlphaFoldDB" id="A0A9D4R9I4"/>
<feature type="coiled-coil region" evidence="1">
    <location>
        <begin position="53"/>
        <end position="96"/>
    </location>
</feature>
<sequence>MFSLALGEADQKHNLAFSWFTRFRPFSSDHEKDFVVKDKHSQYVVRLCKYLKERRQQTTRETLLNKLQQVEKELQQSKMEREIESIKTEVVQLEEETKSDNTKAAALQRADTHKRETIGNEVKKIDILTALNKEKQRTKRQR</sequence>
<keyword evidence="1" id="KW-0175">Coiled coil</keyword>
<organism evidence="2 3">
    <name type="scientific">Dreissena polymorpha</name>
    <name type="common">Zebra mussel</name>
    <name type="synonym">Mytilus polymorpha</name>
    <dbReference type="NCBI Taxonomy" id="45954"/>
    <lineage>
        <taxon>Eukaryota</taxon>
        <taxon>Metazoa</taxon>
        <taxon>Spiralia</taxon>
        <taxon>Lophotrochozoa</taxon>
        <taxon>Mollusca</taxon>
        <taxon>Bivalvia</taxon>
        <taxon>Autobranchia</taxon>
        <taxon>Heteroconchia</taxon>
        <taxon>Euheterodonta</taxon>
        <taxon>Imparidentia</taxon>
        <taxon>Neoheterodontei</taxon>
        <taxon>Myida</taxon>
        <taxon>Dreissenoidea</taxon>
        <taxon>Dreissenidae</taxon>
        <taxon>Dreissena</taxon>
    </lineage>
</organism>
<accession>A0A9D4R9I4</accession>
<dbReference type="EMBL" id="JAIWYP010000003">
    <property type="protein sequence ID" value="KAH3859213.1"/>
    <property type="molecule type" value="Genomic_DNA"/>
</dbReference>
<evidence type="ECO:0000256" key="1">
    <source>
        <dbReference type="SAM" id="Coils"/>
    </source>
</evidence>